<accession>A0AAW1ZTC5</accession>
<dbReference type="InterPro" id="IPR012337">
    <property type="entry name" value="RNaseH-like_sf"/>
</dbReference>
<feature type="compositionally biased region" description="Acidic residues" evidence="1">
    <location>
        <begin position="355"/>
        <end position="370"/>
    </location>
</feature>
<feature type="compositionally biased region" description="Basic and acidic residues" evidence="1">
    <location>
        <begin position="300"/>
        <end position="311"/>
    </location>
</feature>
<dbReference type="Proteomes" id="UP001479290">
    <property type="component" value="Unassembled WGS sequence"/>
</dbReference>
<evidence type="ECO:0000256" key="1">
    <source>
        <dbReference type="SAM" id="MobiDB-lite"/>
    </source>
</evidence>
<sequence>MLGTLRNKDKTHWRDFVKPVVHAYNCTKHETTGFTPYELMFGRQPRLPIDLAFRVPVNNSQNESHSQYVKTLKTHLQESYELARKNAAKVAARNKTRYDKRATESSLDVGDRVLVRNVRLRGKHKLADKWDSEVYIVVNRAGELPVYTVKLEGKEGPLRTLHRDLLLPCGFLSPSVEEEKNTPKPQRGRTALGGPNDEEPESSDQCLAYDEGDDEYLVQEIEPISKTIPVRFVKEFEVMRASKEIPLRDVEPVIQKQPDSNPASGDVIESTHEEYLPEPGYLPESQSSSGPVSEHGNVIPERERLEERSDLPESGQQSFKSPTHSRMENESNTNSEQNGKTIPQVPVEGDRGDPAESETPEEDTESDECEAGSRLRKSKRVRQKSKRLTYPELGNPMISIIQSLLQGLNTAFIETLAEQPRLAKHPKISK</sequence>
<reference evidence="2 3" key="1">
    <citation type="submission" date="2024-05" db="EMBL/GenBank/DDBJ databases">
        <title>A high-quality chromosomal-level genome assembly of Topmouth culter (Culter alburnus).</title>
        <authorList>
            <person name="Zhao H."/>
        </authorList>
    </citation>
    <scope>NUCLEOTIDE SEQUENCE [LARGE SCALE GENOMIC DNA]</scope>
    <source>
        <strain evidence="2">CATC2023</strain>
        <tissue evidence="2">Muscle</tissue>
    </source>
</reference>
<feature type="region of interest" description="Disordered" evidence="1">
    <location>
        <begin position="274"/>
        <end position="386"/>
    </location>
</feature>
<protein>
    <submittedName>
        <fullName evidence="2">Uncharacterized protein</fullName>
    </submittedName>
</protein>
<keyword evidence="3" id="KW-1185">Reference proteome</keyword>
<dbReference type="InterPro" id="IPR036397">
    <property type="entry name" value="RNaseH_sf"/>
</dbReference>
<proteinExistence type="predicted"/>
<feature type="compositionally biased region" description="Basic residues" evidence="1">
    <location>
        <begin position="374"/>
        <end position="386"/>
    </location>
</feature>
<dbReference type="GO" id="GO:0003676">
    <property type="term" value="F:nucleic acid binding"/>
    <property type="evidence" value="ECO:0007669"/>
    <property type="project" value="InterPro"/>
</dbReference>
<feature type="compositionally biased region" description="Polar residues" evidence="1">
    <location>
        <begin position="314"/>
        <end position="341"/>
    </location>
</feature>
<feature type="region of interest" description="Disordered" evidence="1">
    <location>
        <begin position="174"/>
        <end position="206"/>
    </location>
</feature>
<name>A0AAW1ZTC5_CULAL</name>
<gene>
    <name evidence="2" type="ORF">ABG768_006572</name>
</gene>
<evidence type="ECO:0000313" key="3">
    <source>
        <dbReference type="Proteomes" id="UP001479290"/>
    </source>
</evidence>
<dbReference type="InterPro" id="IPR050951">
    <property type="entry name" value="Retrovirus_Pol_polyprotein"/>
</dbReference>
<dbReference type="EMBL" id="JAWDJR010000014">
    <property type="protein sequence ID" value="KAK9963382.1"/>
    <property type="molecule type" value="Genomic_DNA"/>
</dbReference>
<dbReference type="PANTHER" id="PTHR37984:SF15">
    <property type="entry name" value="INTEGRASE CATALYTIC DOMAIN-CONTAINING PROTEIN"/>
    <property type="match status" value="1"/>
</dbReference>
<dbReference type="Gene3D" id="3.30.420.10">
    <property type="entry name" value="Ribonuclease H-like superfamily/Ribonuclease H"/>
    <property type="match status" value="1"/>
</dbReference>
<dbReference type="SUPFAM" id="SSF53098">
    <property type="entry name" value="Ribonuclease H-like"/>
    <property type="match status" value="1"/>
</dbReference>
<evidence type="ECO:0000313" key="2">
    <source>
        <dbReference type="EMBL" id="KAK9963382.1"/>
    </source>
</evidence>
<dbReference type="AlphaFoldDB" id="A0AAW1ZTC5"/>
<comment type="caution">
    <text evidence="2">The sequence shown here is derived from an EMBL/GenBank/DDBJ whole genome shotgun (WGS) entry which is preliminary data.</text>
</comment>
<dbReference type="PANTHER" id="PTHR37984">
    <property type="entry name" value="PROTEIN CBG26694"/>
    <property type="match status" value="1"/>
</dbReference>
<organism evidence="2 3">
    <name type="scientific">Culter alburnus</name>
    <name type="common">Topmouth culter</name>
    <dbReference type="NCBI Taxonomy" id="194366"/>
    <lineage>
        <taxon>Eukaryota</taxon>
        <taxon>Metazoa</taxon>
        <taxon>Chordata</taxon>
        <taxon>Craniata</taxon>
        <taxon>Vertebrata</taxon>
        <taxon>Euteleostomi</taxon>
        <taxon>Actinopterygii</taxon>
        <taxon>Neopterygii</taxon>
        <taxon>Teleostei</taxon>
        <taxon>Ostariophysi</taxon>
        <taxon>Cypriniformes</taxon>
        <taxon>Xenocyprididae</taxon>
        <taxon>Xenocypridinae</taxon>
        <taxon>Culter</taxon>
    </lineage>
</organism>